<feature type="transmembrane region" description="Helical" evidence="1">
    <location>
        <begin position="12"/>
        <end position="30"/>
    </location>
</feature>
<protein>
    <recommendedName>
        <fullName evidence="3">VanZ-like domain-containing protein</fullName>
    </recommendedName>
</protein>
<feature type="transmembrane region" description="Helical" evidence="1">
    <location>
        <begin position="42"/>
        <end position="60"/>
    </location>
</feature>
<dbReference type="EMBL" id="BART01001577">
    <property type="protein sequence ID" value="GAG71163.1"/>
    <property type="molecule type" value="Genomic_DNA"/>
</dbReference>
<name>X1AEM9_9ZZZZ</name>
<organism evidence="2">
    <name type="scientific">marine sediment metagenome</name>
    <dbReference type="NCBI Taxonomy" id="412755"/>
    <lineage>
        <taxon>unclassified sequences</taxon>
        <taxon>metagenomes</taxon>
        <taxon>ecological metagenomes</taxon>
    </lineage>
</organism>
<keyword evidence="1" id="KW-0812">Transmembrane</keyword>
<gene>
    <name evidence="2" type="ORF">S01H4_05435</name>
</gene>
<sequence>MGRGVRIKLQKILLILWIVIIFILTGYPTLKTPEIKEFPLDKLYHFIIFFILGLLEMRLLKTRHFFLLGCSIILLAEAQQLFISGRNFEIFDIAAGVLGLVVIYFILKKRSVRNDLSKA</sequence>
<dbReference type="NCBIfam" id="NF037970">
    <property type="entry name" value="vanZ_1"/>
    <property type="match status" value="1"/>
</dbReference>
<keyword evidence="1" id="KW-1133">Transmembrane helix</keyword>
<feature type="transmembrane region" description="Helical" evidence="1">
    <location>
        <begin position="65"/>
        <end position="84"/>
    </location>
</feature>
<keyword evidence="1" id="KW-0472">Membrane</keyword>
<evidence type="ECO:0000256" key="1">
    <source>
        <dbReference type="SAM" id="Phobius"/>
    </source>
</evidence>
<feature type="transmembrane region" description="Helical" evidence="1">
    <location>
        <begin position="90"/>
        <end position="107"/>
    </location>
</feature>
<reference evidence="2" key="1">
    <citation type="journal article" date="2014" name="Front. Microbiol.">
        <title>High frequency of phylogenetically diverse reductive dehalogenase-homologous genes in deep subseafloor sedimentary metagenomes.</title>
        <authorList>
            <person name="Kawai M."/>
            <person name="Futagami T."/>
            <person name="Toyoda A."/>
            <person name="Takaki Y."/>
            <person name="Nishi S."/>
            <person name="Hori S."/>
            <person name="Arai W."/>
            <person name="Tsubouchi T."/>
            <person name="Morono Y."/>
            <person name="Uchiyama I."/>
            <person name="Ito T."/>
            <person name="Fujiyama A."/>
            <person name="Inagaki F."/>
            <person name="Takami H."/>
        </authorList>
    </citation>
    <scope>NUCLEOTIDE SEQUENCE</scope>
    <source>
        <strain evidence="2">Expedition CK06-06</strain>
    </source>
</reference>
<proteinExistence type="predicted"/>
<evidence type="ECO:0000313" key="2">
    <source>
        <dbReference type="EMBL" id="GAG71163.1"/>
    </source>
</evidence>
<dbReference type="AlphaFoldDB" id="X1AEM9"/>
<evidence type="ECO:0008006" key="3">
    <source>
        <dbReference type="Google" id="ProtNLM"/>
    </source>
</evidence>
<accession>X1AEM9</accession>
<comment type="caution">
    <text evidence="2">The sequence shown here is derived from an EMBL/GenBank/DDBJ whole genome shotgun (WGS) entry which is preliminary data.</text>
</comment>